<evidence type="ECO:0000313" key="4">
    <source>
        <dbReference type="Proteomes" id="UP000026962"/>
    </source>
</evidence>
<dbReference type="OMA" id="DWKEGAV"/>
<reference evidence="3" key="1">
    <citation type="submission" date="2015-04" db="UniProtKB">
        <authorList>
            <consortium name="EnsemblPlants"/>
        </authorList>
    </citation>
    <scope>IDENTIFICATION</scope>
</reference>
<proteinExistence type="predicted"/>
<name>A0A0E0JGR1_ORYPU</name>
<dbReference type="Proteomes" id="UP000026962">
    <property type="component" value="Chromosome 1"/>
</dbReference>
<dbReference type="eggNOG" id="ENOG502R5S8">
    <property type="taxonomic scope" value="Eukaryota"/>
</dbReference>
<keyword evidence="2" id="KW-0732">Signal</keyword>
<dbReference type="STRING" id="4537.A0A0E0JGR1"/>
<keyword evidence="4" id="KW-1185">Reference proteome</keyword>
<evidence type="ECO:0000256" key="2">
    <source>
        <dbReference type="SAM" id="SignalP"/>
    </source>
</evidence>
<dbReference type="Gramene" id="OPUNC01G10230.1">
    <property type="protein sequence ID" value="OPUNC01G10230.1"/>
    <property type="gene ID" value="OPUNC01G10230"/>
</dbReference>
<evidence type="ECO:0000313" key="3">
    <source>
        <dbReference type="EnsemblPlants" id="OPUNC01G10230.1"/>
    </source>
</evidence>
<feature type="region of interest" description="Disordered" evidence="1">
    <location>
        <begin position="70"/>
        <end position="105"/>
    </location>
</feature>
<accession>A0A0E0JGR1</accession>
<feature type="signal peptide" evidence="2">
    <location>
        <begin position="1"/>
        <end position="38"/>
    </location>
</feature>
<feature type="chain" id="PRO_5002363938" evidence="2">
    <location>
        <begin position="39"/>
        <end position="105"/>
    </location>
</feature>
<evidence type="ECO:0000256" key="1">
    <source>
        <dbReference type="SAM" id="MobiDB-lite"/>
    </source>
</evidence>
<dbReference type="AlphaFoldDB" id="A0A0E0JGR1"/>
<organism evidence="3">
    <name type="scientific">Oryza punctata</name>
    <name type="common">Red rice</name>
    <dbReference type="NCBI Taxonomy" id="4537"/>
    <lineage>
        <taxon>Eukaryota</taxon>
        <taxon>Viridiplantae</taxon>
        <taxon>Streptophyta</taxon>
        <taxon>Embryophyta</taxon>
        <taxon>Tracheophyta</taxon>
        <taxon>Spermatophyta</taxon>
        <taxon>Magnoliopsida</taxon>
        <taxon>Liliopsida</taxon>
        <taxon>Poales</taxon>
        <taxon>Poaceae</taxon>
        <taxon>BOP clade</taxon>
        <taxon>Oryzoideae</taxon>
        <taxon>Oryzeae</taxon>
        <taxon>Oryzinae</taxon>
        <taxon>Oryza</taxon>
    </lineage>
</organism>
<dbReference type="PANTHER" id="PTHR33474:SF16">
    <property type="entry name" value="OS01G0264400 PROTEIN"/>
    <property type="match status" value="1"/>
</dbReference>
<dbReference type="HOGENOM" id="CLU_2254552_0_0_1"/>
<protein>
    <submittedName>
        <fullName evidence="3">Uncharacterized protein</fullName>
    </submittedName>
</protein>
<reference evidence="3" key="2">
    <citation type="submission" date="2018-05" db="EMBL/GenBank/DDBJ databases">
        <title>OpunRS2 (Oryza punctata Reference Sequence Version 2).</title>
        <authorList>
            <person name="Zhang J."/>
            <person name="Kudrna D."/>
            <person name="Lee S."/>
            <person name="Talag J."/>
            <person name="Welchert J."/>
            <person name="Wing R.A."/>
        </authorList>
    </citation>
    <scope>NUCLEOTIDE SEQUENCE [LARGE SCALE GENOMIC DNA]</scope>
</reference>
<dbReference type="PANTHER" id="PTHR33474">
    <property type="entry name" value="TRANSMEMBRANE PROTEIN"/>
    <property type="match status" value="1"/>
</dbReference>
<dbReference type="EnsemblPlants" id="OPUNC01G10230.1">
    <property type="protein sequence ID" value="OPUNC01G10230.1"/>
    <property type="gene ID" value="OPUNC01G10230"/>
</dbReference>
<feature type="compositionally biased region" description="Polar residues" evidence="1">
    <location>
        <begin position="96"/>
        <end position="105"/>
    </location>
</feature>
<sequence length="105" mass="11031">MAQPVQQQQRRRRGGSLAVLLLLAALLLSLSLLARVDAAAAAAATVSAANLDWKEGAVAVATPLGQEAVAAAEEEEGDRPPERVEMESINDYGQVGANNRHNPHP</sequence>